<dbReference type="Proteomes" id="UP000087171">
    <property type="component" value="Chromosome Ca7"/>
</dbReference>
<name>A0A1S2YU41_CICAR</name>
<dbReference type="KEGG" id="cam:101490760"/>
<reference evidence="2" key="1">
    <citation type="journal article" date="2013" name="Nat. Biotechnol.">
        <title>Draft genome sequence of chickpea (Cicer arietinum) provides a resource for trait improvement.</title>
        <authorList>
            <person name="Varshney R.K."/>
            <person name="Song C."/>
            <person name="Saxena R.K."/>
            <person name="Azam S."/>
            <person name="Yu S."/>
            <person name="Sharpe A.G."/>
            <person name="Cannon S."/>
            <person name="Baek J."/>
            <person name="Rosen B.D."/>
            <person name="Tar'an B."/>
            <person name="Millan T."/>
            <person name="Zhang X."/>
            <person name="Ramsay L.D."/>
            <person name="Iwata A."/>
            <person name="Wang Y."/>
            <person name="Nelson W."/>
            <person name="Farmer A.D."/>
            <person name="Gaur P.M."/>
            <person name="Soderlund C."/>
            <person name="Penmetsa R.V."/>
            <person name="Xu C."/>
            <person name="Bharti A.K."/>
            <person name="He W."/>
            <person name="Winter P."/>
            <person name="Zhao S."/>
            <person name="Hane J.K."/>
            <person name="Carrasquilla-Garcia N."/>
            <person name="Condie J.A."/>
            <person name="Upadhyaya H.D."/>
            <person name="Luo M.C."/>
            <person name="Thudi M."/>
            <person name="Gowda C.L."/>
            <person name="Singh N.P."/>
            <person name="Lichtenzveig J."/>
            <person name="Gali K.K."/>
            <person name="Rubio J."/>
            <person name="Nadarajan N."/>
            <person name="Dolezel J."/>
            <person name="Bansal K.C."/>
            <person name="Xu X."/>
            <person name="Edwards D."/>
            <person name="Zhang G."/>
            <person name="Kahl G."/>
            <person name="Gil J."/>
            <person name="Singh K.B."/>
            <person name="Datta S.K."/>
            <person name="Jackson S.A."/>
            <person name="Wang J."/>
            <person name="Cook D.R."/>
        </authorList>
    </citation>
    <scope>NUCLEOTIDE SEQUENCE [LARGE SCALE GENOMIC DNA]</scope>
    <source>
        <strain evidence="2">cv. CDC Frontier</strain>
    </source>
</reference>
<keyword evidence="1" id="KW-0732">Signal</keyword>
<feature type="signal peptide" evidence="1">
    <location>
        <begin position="1"/>
        <end position="26"/>
    </location>
</feature>
<protein>
    <submittedName>
        <fullName evidence="3">Root meristem growth factor 2</fullName>
    </submittedName>
</protein>
<reference evidence="3" key="2">
    <citation type="submission" date="2025-08" db="UniProtKB">
        <authorList>
            <consortium name="RefSeq"/>
        </authorList>
    </citation>
    <scope>IDENTIFICATION</scope>
    <source>
        <tissue evidence="3">Etiolated seedlings</tissue>
    </source>
</reference>
<organism evidence="2 3">
    <name type="scientific">Cicer arietinum</name>
    <name type="common">Chickpea</name>
    <name type="synonym">Garbanzo</name>
    <dbReference type="NCBI Taxonomy" id="3827"/>
    <lineage>
        <taxon>Eukaryota</taxon>
        <taxon>Viridiplantae</taxon>
        <taxon>Streptophyta</taxon>
        <taxon>Embryophyta</taxon>
        <taxon>Tracheophyta</taxon>
        <taxon>Spermatophyta</taxon>
        <taxon>Magnoliopsida</taxon>
        <taxon>eudicotyledons</taxon>
        <taxon>Gunneridae</taxon>
        <taxon>Pentapetalae</taxon>
        <taxon>rosids</taxon>
        <taxon>fabids</taxon>
        <taxon>Fabales</taxon>
        <taxon>Fabaceae</taxon>
        <taxon>Papilionoideae</taxon>
        <taxon>50 kb inversion clade</taxon>
        <taxon>NPAAA clade</taxon>
        <taxon>Hologalegina</taxon>
        <taxon>IRL clade</taxon>
        <taxon>Cicereae</taxon>
        <taxon>Cicer</taxon>
    </lineage>
</organism>
<evidence type="ECO:0000256" key="1">
    <source>
        <dbReference type="SAM" id="SignalP"/>
    </source>
</evidence>
<feature type="chain" id="PRO_5010215370" evidence="1">
    <location>
        <begin position="27"/>
        <end position="105"/>
    </location>
</feature>
<dbReference type="PaxDb" id="3827-XP_004509958.1"/>
<dbReference type="AlphaFoldDB" id="A0A1S2YU41"/>
<proteinExistence type="predicted"/>
<evidence type="ECO:0000313" key="3">
    <source>
        <dbReference type="RefSeq" id="XP_004509958.1"/>
    </source>
</evidence>
<dbReference type="RefSeq" id="XP_004509958.1">
    <property type="nucleotide sequence ID" value="XM_004509901.3"/>
</dbReference>
<keyword evidence="2" id="KW-1185">Reference proteome</keyword>
<dbReference type="OrthoDB" id="994020at2759"/>
<gene>
    <name evidence="3" type="primary">LOC101490760</name>
</gene>
<evidence type="ECO:0000313" key="2">
    <source>
        <dbReference type="Proteomes" id="UP000087171"/>
    </source>
</evidence>
<accession>A0A1S2YU41</accession>
<sequence length="105" mass="11263">MVLLKSTTTTLCIFLLFLSAASLSTARFHPTGGEVNGLLSTKGKVISATINKNKEKTLAAIDSKKLSANGKKSLRSHLSDEVGVGFVAFTADYHSPRHHPPKNNK</sequence>
<dbReference type="GeneID" id="101490760"/>
<dbReference type="eggNOG" id="ENOG502SYJP">
    <property type="taxonomic scope" value="Eukaryota"/>
</dbReference>